<dbReference type="HOGENOM" id="CLU_002774_1_0_1"/>
<proteinExistence type="predicted"/>
<feature type="repeat" description="WD" evidence="3">
    <location>
        <begin position="671"/>
        <end position="712"/>
    </location>
</feature>
<dbReference type="GO" id="GO:0034388">
    <property type="term" value="C:Pwp2p-containing subcomplex of 90S preribosome"/>
    <property type="evidence" value="ECO:0007669"/>
    <property type="project" value="TreeGrafter"/>
</dbReference>
<evidence type="ECO:0000256" key="1">
    <source>
        <dbReference type="ARBA" id="ARBA00022574"/>
    </source>
</evidence>
<feature type="domain" description="WDR36/Utp21 C-terminal" evidence="4">
    <location>
        <begin position="801"/>
        <end position="1019"/>
    </location>
</feature>
<feature type="repeat" description="WD" evidence="3">
    <location>
        <begin position="586"/>
        <end position="627"/>
    </location>
</feature>
<evidence type="ECO:0000259" key="4">
    <source>
        <dbReference type="Pfam" id="PF04192"/>
    </source>
</evidence>
<evidence type="ECO:0000313" key="7">
    <source>
        <dbReference type="Proteomes" id="UP000001294"/>
    </source>
</evidence>
<organism evidence="6 7">
    <name type="scientific">Talaromyces marneffei (strain ATCC 18224 / CBS 334.59 / QM 7333)</name>
    <name type="common">Penicillium marneffei</name>
    <dbReference type="NCBI Taxonomy" id="441960"/>
    <lineage>
        <taxon>Eukaryota</taxon>
        <taxon>Fungi</taxon>
        <taxon>Dikarya</taxon>
        <taxon>Ascomycota</taxon>
        <taxon>Pezizomycotina</taxon>
        <taxon>Eurotiomycetes</taxon>
        <taxon>Eurotiomycetidae</taxon>
        <taxon>Eurotiales</taxon>
        <taxon>Trichocomaceae</taxon>
        <taxon>Talaromyces</taxon>
        <taxon>Talaromyces sect. Talaromyces</taxon>
    </lineage>
</organism>
<dbReference type="PANTHER" id="PTHR22840">
    <property type="entry name" value="WD REPEAT-CONTAINING PROTEIN 36"/>
    <property type="match status" value="1"/>
</dbReference>
<keyword evidence="2" id="KW-0677">Repeat</keyword>
<feature type="domain" description="WDR36/Utp21 N-terminal" evidence="5">
    <location>
        <begin position="65"/>
        <end position="370"/>
    </location>
</feature>
<dbReference type="PROSITE" id="PS00678">
    <property type="entry name" value="WD_REPEATS_1"/>
    <property type="match status" value="2"/>
</dbReference>
<protein>
    <submittedName>
        <fullName evidence="6">SnoRNA binding protein, putative</fullName>
    </submittedName>
</protein>
<dbReference type="Pfam" id="PF25171">
    <property type="entry name" value="Beta-prop_WDR36-Utp21_1st"/>
    <property type="match status" value="1"/>
</dbReference>
<reference evidence="7" key="1">
    <citation type="journal article" date="2015" name="Genome Announc.">
        <title>Genome sequence of the AIDS-associated pathogen Penicillium marneffei (ATCC18224) and its near taxonomic relative Talaromyces stipitatus (ATCC10500).</title>
        <authorList>
            <person name="Nierman W.C."/>
            <person name="Fedorova-Abrams N.D."/>
            <person name="Andrianopoulos A."/>
        </authorList>
    </citation>
    <scope>NUCLEOTIDE SEQUENCE [LARGE SCALE GENOMIC DNA]</scope>
    <source>
        <strain evidence="7">ATCC 18224 / CBS 334.59 / QM 7333</strain>
    </source>
</reference>
<dbReference type="STRING" id="441960.B6QTN8"/>
<dbReference type="InterPro" id="IPR011047">
    <property type="entry name" value="Quinoprotein_ADH-like_sf"/>
</dbReference>
<keyword evidence="1 3" id="KW-0853">WD repeat</keyword>
<dbReference type="Pfam" id="PF25168">
    <property type="entry name" value="Beta-prop_WDR36-Utp21_2nd"/>
    <property type="match status" value="1"/>
</dbReference>
<evidence type="ECO:0000256" key="3">
    <source>
        <dbReference type="PROSITE-ProRule" id="PRU00221"/>
    </source>
</evidence>
<evidence type="ECO:0000259" key="5">
    <source>
        <dbReference type="Pfam" id="PF25171"/>
    </source>
</evidence>
<dbReference type="VEuPathDB" id="FungiDB:PMAA_005510"/>
<dbReference type="InterPro" id="IPR059157">
    <property type="entry name" value="WDR36-Utp21_N"/>
</dbReference>
<dbReference type="InterPro" id="IPR015943">
    <property type="entry name" value="WD40/YVTN_repeat-like_dom_sf"/>
</dbReference>
<dbReference type="PROSITE" id="PS50294">
    <property type="entry name" value="WD_REPEATS_REGION"/>
    <property type="match status" value="2"/>
</dbReference>
<dbReference type="GO" id="GO:0006364">
    <property type="term" value="P:rRNA processing"/>
    <property type="evidence" value="ECO:0007669"/>
    <property type="project" value="InterPro"/>
</dbReference>
<dbReference type="GO" id="GO:0032040">
    <property type="term" value="C:small-subunit processome"/>
    <property type="evidence" value="ECO:0007669"/>
    <property type="project" value="InterPro"/>
</dbReference>
<dbReference type="SMART" id="SM00320">
    <property type="entry name" value="WD40"/>
    <property type="match status" value="9"/>
</dbReference>
<dbReference type="PhylomeDB" id="B6QTN8"/>
<dbReference type="InterPro" id="IPR019775">
    <property type="entry name" value="WD40_repeat_CS"/>
</dbReference>
<dbReference type="EMBL" id="DS995905">
    <property type="protein sequence ID" value="EEA19780.1"/>
    <property type="molecule type" value="Genomic_DNA"/>
</dbReference>
<evidence type="ECO:0000256" key="2">
    <source>
        <dbReference type="ARBA" id="ARBA00022737"/>
    </source>
</evidence>
<gene>
    <name evidence="6" type="ORF">PMAA_005510</name>
</gene>
<dbReference type="OrthoDB" id="10250769at2759"/>
<dbReference type="Pfam" id="PF04192">
    <property type="entry name" value="Utp21"/>
    <property type="match status" value="1"/>
</dbReference>
<dbReference type="PROSITE" id="PS50082">
    <property type="entry name" value="WD_REPEATS_2"/>
    <property type="match status" value="2"/>
</dbReference>
<evidence type="ECO:0000313" key="6">
    <source>
        <dbReference type="EMBL" id="EEA19780.1"/>
    </source>
</evidence>
<dbReference type="Gene3D" id="2.130.10.10">
    <property type="entry name" value="YVTN repeat-like/Quinoprotein amine dehydrogenase"/>
    <property type="match status" value="2"/>
</dbReference>
<dbReference type="PANTHER" id="PTHR22840:SF12">
    <property type="entry name" value="WD REPEAT-CONTAINING PROTEIN 36"/>
    <property type="match status" value="1"/>
</dbReference>
<dbReference type="SUPFAM" id="SSF50998">
    <property type="entry name" value="Quinoprotein alcohol dehydrogenase-like"/>
    <property type="match status" value="1"/>
</dbReference>
<dbReference type="Proteomes" id="UP000001294">
    <property type="component" value="Unassembled WGS sequence"/>
</dbReference>
<keyword evidence="7" id="KW-1185">Reference proteome</keyword>
<accession>B6QTN8</accession>
<dbReference type="InterPro" id="IPR007319">
    <property type="entry name" value="WDR36/Utp21_C"/>
</dbReference>
<name>B6QTN8_TALMQ</name>
<dbReference type="InterPro" id="IPR001680">
    <property type="entry name" value="WD40_rpt"/>
</dbReference>
<dbReference type="AlphaFoldDB" id="B6QTN8"/>
<sequence length="1022" mass="111533">MPSITGDGFDLPVSKRQRITQPQLSAQEKKESQSRIFSHFRTLGLVSPTTVPFTSVRLGKSTYQITTSVGRVLQTYDLKRGLSLVFASQPRTPGLITATCAWKNYVFAAWGGLRPGEDSGIWVFQRGKKIAELEISPNTTGSVSRILVFGSWIIGCCERSIQVWKNPSFEHYTTLVPEISPGASDLPVFTGHVCNMPTYLNKIFVGRYDGTVELWNVSSGKLLYRFSPATAKDDAVTAIEATPVLSLIAIAYRSGTVVLRNVDSDEVLMSLNASTSKSHPITSISFRTDGMGAGEDGRMAGVMATASMYSGDVTLWDLNNGGKKTGVLRSAHDMTAQSSDSGVNKIEFLDGQPVIVSSGRDNALKTWIFDSSPFSPIPRPLHSRGGHAAAVCSLRFLPSASDGSDSIGKWLLSASRDRSFWAFSLRKDSQNVELSQGKVKAAAKKRGISSAAEAAEELKAPEITSIACSLNRDPGMGASSQQVWTNSRDLKKHPQGENGWESVITAHRGDKYARTWYWGKKKAGRWVLETSDGTEVKSVAISNCGTFAAVGSAGGIIDVYNLQSGQRRQRFPPSSSKNNKLGNVSASGHTKAITGLAIDNLNRNVVSCGLDGKLKFWDFNSGHLLADLDWAPMTAITGLRFSSINELAALSCDDLSIRVVDLETKKVVRELWGCRGQINDFVFSIDGRWIIAASMDSIIRVWDLPTGHLVDIFRVPTTCTALAFSGTGEYLATAHAGEVGVHIWNNKSLFTNFRPVHIDETALVSNVASVTSTESGSSMVDAALTADVDDEDQDKTAISFEQLDRDMTTLSIVPRATWQTLINLDIVRARNKPKEPAKAPEKAPFFLPSLQDDQSAAPIAGIDDQKESERMPISKSILSQQDSPVSKLLRSGSNNKNFSPFIDYFKSLSPGKIDLEIRSLNVQLLRDGYCELVSFVDALTERLCLKKDFELVNAWMAVFLKVHSDLICGDGELATVSSDEDLVSTLRTALMGWKKEQESEAKRLSELMGYCRGIVGFLRSSR</sequence>